<dbReference type="PANTHER" id="PTHR45703:SF36">
    <property type="entry name" value="DYNEIN HEAVY CHAIN, CYTOPLASMIC"/>
    <property type="match status" value="1"/>
</dbReference>
<dbReference type="GO" id="GO:0045505">
    <property type="term" value="F:dynein intermediate chain binding"/>
    <property type="evidence" value="ECO:0007669"/>
    <property type="project" value="InterPro"/>
</dbReference>
<evidence type="ECO:0000259" key="4">
    <source>
        <dbReference type="Pfam" id="PF18198"/>
    </source>
</evidence>
<protein>
    <recommendedName>
        <fullName evidence="7">Dynein heavy chain</fullName>
    </recommendedName>
</protein>
<dbReference type="InterPro" id="IPR026983">
    <property type="entry name" value="DHC"/>
</dbReference>
<dbReference type="Gene3D" id="3.40.50.300">
    <property type="entry name" value="P-loop containing nucleotide triphosphate hydrolases"/>
    <property type="match status" value="1"/>
</dbReference>
<dbReference type="KEGG" id="tpv:TP01_0834"/>
<dbReference type="eggNOG" id="KOG3595">
    <property type="taxonomic scope" value="Eukaryota"/>
</dbReference>
<dbReference type="PANTHER" id="PTHR45703">
    <property type="entry name" value="DYNEIN HEAVY CHAIN"/>
    <property type="match status" value="1"/>
</dbReference>
<dbReference type="InterPro" id="IPR027417">
    <property type="entry name" value="P-loop_NTPase"/>
</dbReference>
<dbReference type="STRING" id="5875.Q4N7I6"/>
<proteinExistence type="predicted"/>
<dbReference type="InterPro" id="IPR024743">
    <property type="entry name" value="Dynein_HC_stalk"/>
</dbReference>
<feature type="domain" description="Dynein heavy chain AAA lid" evidence="4">
    <location>
        <begin position="919"/>
        <end position="1000"/>
    </location>
</feature>
<accession>Q4N7I6</accession>
<sequence>MKINDNIRFIITGNNIETSLINRLIKYNIPCISYEEYIEMSHGMIEGANELIPDIYNVCKEYVGDGFINFTFILKMTKQWYEISYETNSRLLKHLSRGIDKIKVFKKNVDKMESSLNQTRSKLDKMNSDSENKIKVLEIKQKECEEKRKAAMELASSLKERKSILDTKKEMIKSQIENVDPMIKRAKQEVENINKRSLEELKSMNSPPFIVKYTIETVSMILKNGRKIQWDDAKKLLKSPDFITKIILYDIEKMQENTYNMLKERLEIHEWDVNRIVKASRAAGPLAKWANSILICYDIYKQVIPLKNDINEIEEEYTRNENILAEQNLLISESQKEIEQNQSDYLKNIQESSTIQSEIEIIENKLILSKKVVDDLTNELFRWNKRVSEIENDNKYLLSNSIMEALMPMYTSLDYSTRNIFIQKCTEILKKRDENYSFNVKTIFNIEKHIIERYKRLRHFVILDSHESEYTPLIEEPYTQASCCDDKFMNVLYSVKSLSGNLLVKDIHCCDVNIKLKILKEFKEKVDSETGFTMYIISTNDYFKMNKSADKCIVESIYNRSIVLNMKLNSECFVEYVKNRIIDVLEPEVYSLYINSSKNIDEINAKMNNNEARLLDKLIDTDVFDPNFVKFIDEYKMINEKLDSSLDDLKKSHEIYEKAIDSKQPLIELLYYIYKEIEELGQLNRLYLFDYNALFYFTKVLYTSDTHITDIIVLTYNWISGGILQADKLLWGMKMLRILSNYDNDLKELIDSTNNLPNSPQCLITTYLKSEEYNDTILDYYSTIILLTDGFEDAVYISKSISNKKSKSLGVYAVGSLSEMTKVINSMVNSLNMGNYVILKNIHLSKTWINKIETDFLNKYKSSKIFLTCDMNVELSKNMLLSCHKITCELTELKPLITHLFKMLTNSLDLTVSKFVLLKCVVTHSIIILRQLYVPFGWSKKYDFTTNDLKIILRFLNDSSNNSDTSEIKIVDLMNNIIKEVYSAKITCEIDLKLLDDIIQVSDQRVQECDEIEAWIENNCLDNWFGFIGFTNYTQDEIFNSKVRDNKSLTEYEEHEYKTEYATECKVFQNFINDEIAELIVNKSINPLEHTRELENMSRFISGENMITINLNNIILANRLINLLKFCIPTNIDPEEIEISVKIDNEAEFTGNSFIVKAKLWNGEYIPDDNSISSGTGGGRDHKLFFCWEKKDENTSEPDVVTTFIPLYKSNGFV</sequence>
<comment type="caution">
    <text evidence="5">The sequence shown here is derived from an EMBL/GenBank/DDBJ whole genome shotgun (WGS) entry which is preliminary data.</text>
</comment>
<dbReference type="Gene3D" id="1.10.8.720">
    <property type="entry name" value="Region D6 of dynein motor"/>
    <property type="match status" value="1"/>
</dbReference>
<dbReference type="InterPro" id="IPR041658">
    <property type="entry name" value="AAA_lid_11"/>
</dbReference>
<reference evidence="5 6" key="1">
    <citation type="journal article" date="2005" name="Science">
        <title>Genome sequence of Theileria parva, a bovine pathogen that transforms lymphocytes.</title>
        <authorList>
            <person name="Gardner M.J."/>
            <person name="Bishop R."/>
            <person name="Shah T."/>
            <person name="de Villiers E.P."/>
            <person name="Carlton J.M."/>
            <person name="Hall N."/>
            <person name="Ren Q."/>
            <person name="Paulsen I.T."/>
            <person name="Pain A."/>
            <person name="Berriman M."/>
            <person name="Wilson R.J.M."/>
            <person name="Sato S."/>
            <person name="Ralph S.A."/>
            <person name="Mann D.J."/>
            <person name="Xiong Z."/>
            <person name="Shallom S.J."/>
            <person name="Weidman J."/>
            <person name="Jiang L."/>
            <person name="Lynn J."/>
            <person name="Weaver B."/>
            <person name="Shoaibi A."/>
            <person name="Domingo A.R."/>
            <person name="Wasawo D."/>
            <person name="Crabtree J."/>
            <person name="Wortman J.R."/>
            <person name="Haas B."/>
            <person name="Angiuoli S.V."/>
            <person name="Creasy T.H."/>
            <person name="Lu C."/>
            <person name="Suh B."/>
            <person name="Silva J.C."/>
            <person name="Utterback T.R."/>
            <person name="Feldblyum T.V."/>
            <person name="Pertea M."/>
            <person name="Allen J."/>
            <person name="Nierman W.C."/>
            <person name="Taracha E.L.N."/>
            <person name="Salzberg S.L."/>
            <person name="White O.R."/>
            <person name="Fitzhugh H.A."/>
            <person name="Morzaria S."/>
            <person name="Venter J.C."/>
            <person name="Fraser C.M."/>
            <person name="Nene V."/>
        </authorList>
    </citation>
    <scope>NUCLEOTIDE SEQUENCE [LARGE SCALE GENOMIC DNA]</scope>
    <source>
        <strain evidence="5 6">Muguga</strain>
    </source>
</reference>
<feature type="coiled-coil region" evidence="1">
    <location>
        <begin position="632"/>
        <end position="659"/>
    </location>
</feature>
<dbReference type="GO" id="GO:0008569">
    <property type="term" value="F:minus-end-directed microtubule motor activity"/>
    <property type="evidence" value="ECO:0007669"/>
    <property type="project" value="InterPro"/>
</dbReference>
<dbReference type="InParanoid" id="Q4N7I6"/>
<dbReference type="InterPro" id="IPR004273">
    <property type="entry name" value="Dynein_heavy_D6_P-loop"/>
</dbReference>
<keyword evidence="1" id="KW-0175">Coiled coil</keyword>
<dbReference type="GO" id="GO:0030286">
    <property type="term" value="C:dynein complex"/>
    <property type="evidence" value="ECO:0007669"/>
    <property type="project" value="InterPro"/>
</dbReference>
<feature type="coiled-coil region" evidence="1">
    <location>
        <begin position="102"/>
        <end position="161"/>
    </location>
</feature>
<evidence type="ECO:0000259" key="2">
    <source>
        <dbReference type="Pfam" id="PF03028"/>
    </source>
</evidence>
<dbReference type="GeneID" id="3503003"/>
<dbReference type="AlphaFoldDB" id="Q4N7I6"/>
<keyword evidence="6" id="KW-1185">Reference proteome</keyword>
<dbReference type="Pfam" id="PF18198">
    <property type="entry name" value="AAA_lid_11"/>
    <property type="match status" value="1"/>
</dbReference>
<dbReference type="InterPro" id="IPR042219">
    <property type="entry name" value="AAA_lid_11_sf"/>
</dbReference>
<evidence type="ECO:0000313" key="5">
    <source>
        <dbReference type="EMBL" id="EAN34072.1"/>
    </source>
</evidence>
<organism evidence="5 6">
    <name type="scientific">Theileria parva</name>
    <name type="common">East coast fever infection agent</name>
    <dbReference type="NCBI Taxonomy" id="5875"/>
    <lineage>
        <taxon>Eukaryota</taxon>
        <taxon>Sar</taxon>
        <taxon>Alveolata</taxon>
        <taxon>Apicomplexa</taxon>
        <taxon>Aconoidasida</taxon>
        <taxon>Piroplasmida</taxon>
        <taxon>Theileriidae</taxon>
        <taxon>Theileria</taxon>
    </lineage>
</organism>
<evidence type="ECO:0000259" key="3">
    <source>
        <dbReference type="Pfam" id="PF12777"/>
    </source>
</evidence>
<name>Q4N7I6_THEPA</name>
<gene>
    <name evidence="5" type="ordered locus">TP01_0834</name>
</gene>
<dbReference type="RefSeq" id="XP_766355.1">
    <property type="nucleotide sequence ID" value="XM_761262.1"/>
</dbReference>
<evidence type="ECO:0000313" key="6">
    <source>
        <dbReference type="Proteomes" id="UP000001949"/>
    </source>
</evidence>
<dbReference type="EMBL" id="AAGK01000001">
    <property type="protein sequence ID" value="EAN34072.1"/>
    <property type="molecule type" value="Genomic_DNA"/>
</dbReference>
<evidence type="ECO:0008006" key="7">
    <source>
        <dbReference type="Google" id="ProtNLM"/>
    </source>
</evidence>
<feature type="domain" description="Dynein heavy chain coiled coil stalk" evidence="3">
    <location>
        <begin position="95"/>
        <end position="400"/>
    </location>
</feature>
<feature type="domain" description="Dynein heavy chain region D6 P-loop" evidence="2">
    <location>
        <begin position="784"/>
        <end position="887"/>
    </location>
</feature>
<dbReference type="GO" id="GO:0051959">
    <property type="term" value="F:dynein light intermediate chain binding"/>
    <property type="evidence" value="ECO:0007669"/>
    <property type="project" value="InterPro"/>
</dbReference>
<dbReference type="VEuPathDB" id="PiroplasmaDB:TpMuguga_01g00834"/>
<dbReference type="Proteomes" id="UP000001949">
    <property type="component" value="Unassembled WGS sequence"/>
</dbReference>
<evidence type="ECO:0000256" key="1">
    <source>
        <dbReference type="SAM" id="Coils"/>
    </source>
</evidence>
<dbReference type="Gene3D" id="1.20.920.20">
    <property type="match status" value="1"/>
</dbReference>
<dbReference type="Pfam" id="PF12777">
    <property type="entry name" value="MT"/>
    <property type="match status" value="1"/>
</dbReference>
<dbReference type="Pfam" id="PF03028">
    <property type="entry name" value="Dynein_heavy"/>
    <property type="match status" value="1"/>
</dbReference>
<dbReference type="GO" id="GO:0007018">
    <property type="term" value="P:microtubule-based movement"/>
    <property type="evidence" value="ECO:0007669"/>
    <property type="project" value="InterPro"/>
</dbReference>